<accession>A0A0C2UG84</accession>
<evidence type="ECO:0000259" key="1">
    <source>
        <dbReference type="Pfam" id="PF00501"/>
    </source>
</evidence>
<evidence type="ECO:0000313" key="4">
    <source>
        <dbReference type="Proteomes" id="UP000031971"/>
    </source>
</evidence>
<dbReference type="GO" id="GO:0016874">
    <property type="term" value="F:ligase activity"/>
    <property type="evidence" value="ECO:0007669"/>
    <property type="project" value="UniProtKB-KW"/>
</dbReference>
<dbReference type="Pfam" id="PF00501">
    <property type="entry name" value="AMP-binding"/>
    <property type="match status" value="1"/>
</dbReference>
<dbReference type="RefSeq" id="WP_201773270.1">
    <property type="nucleotide sequence ID" value="NZ_JXSL01000009.1"/>
</dbReference>
<protein>
    <submittedName>
        <fullName evidence="3">Phenylacetate-coenzyme A ligase</fullName>
    </submittedName>
</protein>
<feature type="domain" description="AMP-dependent ligase C-terminal" evidence="2">
    <location>
        <begin position="348"/>
        <end position="438"/>
    </location>
</feature>
<dbReference type="STRING" id="272627.CCC_03140"/>
<dbReference type="InterPro" id="IPR045851">
    <property type="entry name" value="AMP-bd_C_sf"/>
</dbReference>
<dbReference type="AlphaFoldDB" id="A0A0C2UG84"/>
<keyword evidence="4" id="KW-1185">Reference proteome</keyword>
<gene>
    <name evidence="3" type="ORF">CCC_03140</name>
</gene>
<dbReference type="Proteomes" id="UP000031971">
    <property type="component" value="Unassembled WGS sequence"/>
</dbReference>
<dbReference type="SUPFAM" id="SSF56801">
    <property type="entry name" value="Acetyl-CoA synthetase-like"/>
    <property type="match status" value="1"/>
</dbReference>
<organism evidence="3 4">
    <name type="scientific">Paramagnetospirillum magnetotacticum MS-1</name>
    <dbReference type="NCBI Taxonomy" id="272627"/>
    <lineage>
        <taxon>Bacteria</taxon>
        <taxon>Pseudomonadati</taxon>
        <taxon>Pseudomonadota</taxon>
        <taxon>Alphaproteobacteria</taxon>
        <taxon>Rhodospirillales</taxon>
        <taxon>Magnetospirillaceae</taxon>
        <taxon>Paramagnetospirillum</taxon>
    </lineage>
</organism>
<dbReference type="Gene3D" id="3.40.50.12780">
    <property type="entry name" value="N-terminal domain of ligase-like"/>
    <property type="match status" value="1"/>
</dbReference>
<feature type="domain" description="AMP-dependent synthetase/ligase" evidence="1">
    <location>
        <begin position="83"/>
        <end position="296"/>
    </location>
</feature>
<dbReference type="InterPro" id="IPR000873">
    <property type="entry name" value="AMP-dep_synth/lig_dom"/>
</dbReference>
<keyword evidence="3" id="KW-0436">Ligase</keyword>
<name>A0A0C2UG84_PARME</name>
<dbReference type="Gene3D" id="3.30.300.30">
    <property type="match status" value="1"/>
</dbReference>
<dbReference type="PANTHER" id="PTHR43845:SF1">
    <property type="entry name" value="BLR5969 PROTEIN"/>
    <property type="match status" value="1"/>
</dbReference>
<dbReference type="EMBL" id="JXSL01000009">
    <property type="protein sequence ID" value="KIM00538.1"/>
    <property type="molecule type" value="Genomic_DNA"/>
</dbReference>
<evidence type="ECO:0000259" key="2">
    <source>
        <dbReference type="Pfam" id="PF14535"/>
    </source>
</evidence>
<dbReference type="InterPro" id="IPR042099">
    <property type="entry name" value="ANL_N_sf"/>
</dbReference>
<proteinExistence type="predicted"/>
<dbReference type="InterPro" id="IPR028154">
    <property type="entry name" value="AMP-dep_Lig_C"/>
</dbReference>
<comment type="caution">
    <text evidence="3">The sequence shown here is derived from an EMBL/GenBank/DDBJ whole genome shotgun (WGS) entry which is preliminary data.</text>
</comment>
<sequence length="442" mass="48695">MSKIEHCHPDVELLDRDAILAIQRRKLTALGTRLADSPEWVAHFAKAGMKPTDLVDHAALAASPTLEKVDLRDRYPFPMLTANMGQVRRFIATSGTTGLPVMFGMTARDLDHLLASQMCRILKAAGVNPSDRFYQGYGYGLWVGGLALDVGLKAFGATNFPLGPGRSELAVTYLKDHGYTACSMSPLWLMTLVNAARDMGIDPKTEWKLRVGLFGGQSVSAKFRDELEAALPAGFAAQNIYGTTEAGGPVVGISCPYSHDRDEMHLINEDTIITEVLDPKTMKPVAPGEVGELVVTTLDKEASPVVRWRTHDLVRLSDHPYDCPCGRKGMPLIGRIIGRNDDMLKVRGVIVFPTQIEDIIANTEGTVKEAWHIEIDREDKILEEITVEMEKARGCNLSQADLAAKVQHLIHSRLGIRVNVVCRDQGTLPRYEAKAVRVHIKK</sequence>
<dbReference type="Pfam" id="PF14535">
    <property type="entry name" value="AMP-binding_C_2"/>
    <property type="match status" value="1"/>
</dbReference>
<dbReference type="PANTHER" id="PTHR43845">
    <property type="entry name" value="BLR5969 PROTEIN"/>
    <property type="match status" value="1"/>
</dbReference>
<reference evidence="3 4" key="1">
    <citation type="submission" date="2015-01" db="EMBL/GenBank/DDBJ databases">
        <title>Genome Sequence of Magnetospirillum magnetotacticum Strain MS-1.</title>
        <authorList>
            <person name="Marinov G.K."/>
            <person name="Smalley M.D."/>
            <person name="DeSalvo G."/>
        </authorList>
    </citation>
    <scope>NUCLEOTIDE SEQUENCE [LARGE SCALE GENOMIC DNA]</scope>
    <source>
        <strain evidence="3 4">MS-1</strain>
    </source>
</reference>
<evidence type="ECO:0000313" key="3">
    <source>
        <dbReference type="EMBL" id="KIM00538.1"/>
    </source>
</evidence>